<evidence type="ECO:0000256" key="4">
    <source>
        <dbReference type="ARBA" id="ARBA00022989"/>
    </source>
</evidence>
<feature type="transmembrane region" description="Helical" evidence="6">
    <location>
        <begin position="155"/>
        <end position="175"/>
    </location>
</feature>
<keyword evidence="4 6" id="KW-1133">Transmembrane helix</keyword>
<reference evidence="7" key="1">
    <citation type="submission" date="2020-08" db="EMBL/GenBank/DDBJ databases">
        <title>Genome public.</title>
        <authorList>
            <person name="Liu C."/>
            <person name="Sun Q."/>
        </authorList>
    </citation>
    <scope>NUCLEOTIDE SEQUENCE</scope>
    <source>
        <strain evidence="7">NSJ-32</strain>
    </source>
</reference>
<feature type="transmembrane region" description="Helical" evidence="6">
    <location>
        <begin position="50"/>
        <end position="69"/>
    </location>
</feature>
<dbReference type="PANTHER" id="PTHR42770">
    <property type="entry name" value="AMINO ACID TRANSPORTER-RELATED"/>
    <property type="match status" value="1"/>
</dbReference>
<keyword evidence="2" id="KW-1003">Cell membrane</keyword>
<dbReference type="GO" id="GO:0022857">
    <property type="term" value="F:transmembrane transporter activity"/>
    <property type="evidence" value="ECO:0007669"/>
    <property type="project" value="InterPro"/>
</dbReference>
<evidence type="ECO:0000256" key="1">
    <source>
        <dbReference type="ARBA" id="ARBA00004651"/>
    </source>
</evidence>
<dbReference type="Gene3D" id="1.20.1740.10">
    <property type="entry name" value="Amino acid/polyamine transporter I"/>
    <property type="match status" value="1"/>
</dbReference>
<name>A0A926DW84_9FIRM</name>
<proteinExistence type="predicted"/>
<feature type="transmembrane region" description="Helical" evidence="6">
    <location>
        <begin position="234"/>
        <end position="256"/>
    </location>
</feature>
<feature type="transmembrane region" description="Helical" evidence="6">
    <location>
        <begin position="336"/>
        <end position="354"/>
    </location>
</feature>
<feature type="transmembrane region" description="Helical" evidence="6">
    <location>
        <begin position="392"/>
        <end position="411"/>
    </location>
</feature>
<feature type="transmembrane region" description="Helical" evidence="6">
    <location>
        <begin position="195"/>
        <end position="213"/>
    </location>
</feature>
<sequence length="440" mass="47200">MAETQKEQVQNLKQDSIGKLDVIIMSVSAAAPAMCLGGSFGTIMQGAGSAVALAFLLATAVIVMIGLNYGQLSSRYNSAGGTYSYVRSVFGEKAGFVSGWIYMGVNICTGVIGAIFATYLHELFPAIPLWAGVLILLVPIFFVGWNGVEMTTKALIAVWVVQMLLLIIPAIKIIFLRSGEVENIMANSVQAFVPSYGISGLMLGVLVCVWAFVGFECPAYMGEELKGGSKAVKITMTVSAIAIGLVYVVVCWLWSAGMTAENIETIKTSPTTLTDYALLVGYTMGGKLISIATIVSCIGCFFAFSTSTPRCLYDMGRTGYLPSALSKVNRHQTPHISLIVYCAVWAIVALFGAYGNTDILFTLMALFASVSYILICAANIKDRWHEKGAKALIMNKLVPLVAAAILLYMIFSSDPVYVIGVALWAIAAWVASLIWARHKA</sequence>
<evidence type="ECO:0000256" key="2">
    <source>
        <dbReference type="ARBA" id="ARBA00022475"/>
    </source>
</evidence>
<dbReference type="EMBL" id="JACRSQ010000021">
    <property type="protein sequence ID" value="MBC8544395.1"/>
    <property type="molecule type" value="Genomic_DNA"/>
</dbReference>
<feature type="transmembrane region" description="Helical" evidence="6">
    <location>
        <begin position="360"/>
        <end position="380"/>
    </location>
</feature>
<comment type="caution">
    <text evidence="7">The sequence shown here is derived from an EMBL/GenBank/DDBJ whole genome shotgun (WGS) entry which is preliminary data.</text>
</comment>
<feature type="transmembrane region" description="Helical" evidence="6">
    <location>
        <begin position="417"/>
        <end position="436"/>
    </location>
</feature>
<feature type="transmembrane region" description="Helical" evidence="6">
    <location>
        <begin position="276"/>
        <end position="304"/>
    </location>
</feature>
<accession>A0A926DW84</accession>
<feature type="transmembrane region" description="Helical" evidence="6">
    <location>
        <begin position="20"/>
        <end position="44"/>
    </location>
</feature>
<protein>
    <submittedName>
        <fullName evidence="7">APC family permease</fullName>
    </submittedName>
</protein>
<dbReference type="GO" id="GO:0005886">
    <property type="term" value="C:plasma membrane"/>
    <property type="evidence" value="ECO:0007669"/>
    <property type="project" value="UniProtKB-SubCell"/>
</dbReference>
<keyword evidence="3 6" id="KW-0812">Transmembrane</keyword>
<organism evidence="7 8">
    <name type="scientific">Bianquea renquensis</name>
    <dbReference type="NCBI Taxonomy" id="2763661"/>
    <lineage>
        <taxon>Bacteria</taxon>
        <taxon>Bacillati</taxon>
        <taxon>Bacillota</taxon>
        <taxon>Clostridia</taxon>
        <taxon>Eubacteriales</taxon>
        <taxon>Bianqueaceae</taxon>
        <taxon>Bianquea</taxon>
    </lineage>
</organism>
<evidence type="ECO:0000313" key="7">
    <source>
        <dbReference type="EMBL" id="MBC8544395.1"/>
    </source>
</evidence>
<dbReference type="PANTHER" id="PTHR42770:SF7">
    <property type="entry name" value="MEMBRANE PROTEIN"/>
    <property type="match status" value="1"/>
</dbReference>
<feature type="transmembrane region" description="Helical" evidence="6">
    <location>
        <begin position="100"/>
        <end position="121"/>
    </location>
</feature>
<dbReference type="Proteomes" id="UP000657006">
    <property type="component" value="Unassembled WGS sequence"/>
</dbReference>
<dbReference type="AlphaFoldDB" id="A0A926DW84"/>
<evidence type="ECO:0000256" key="6">
    <source>
        <dbReference type="SAM" id="Phobius"/>
    </source>
</evidence>
<dbReference type="RefSeq" id="WP_177715499.1">
    <property type="nucleotide sequence ID" value="NZ_JACRSQ010000021.1"/>
</dbReference>
<gene>
    <name evidence="7" type="ORF">H8730_12685</name>
</gene>
<keyword evidence="5 6" id="KW-0472">Membrane</keyword>
<dbReference type="InterPro" id="IPR050367">
    <property type="entry name" value="APC_superfamily"/>
</dbReference>
<dbReference type="InterPro" id="IPR002293">
    <property type="entry name" value="AA/rel_permease1"/>
</dbReference>
<evidence type="ECO:0000256" key="5">
    <source>
        <dbReference type="ARBA" id="ARBA00023136"/>
    </source>
</evidence>
<evidence type="ECO:0000256" key="3">
    <source>
        <dbReference type="ARBA" id="ARBA00022692"/>
    </source>
</evidence>
<comment type="subcellular location">
    <subcellularLocation>
        <location evidence="1">Cell membrane</location>
        <topology evidence="1">Multi-pass membrane protein</topology>
    </subcellularLocation>
</comment>
<evidence type="ECO:0000313" key="8">
    <source>
        <dbReference type="Proteomes" id="UP000657006"/>
    </source>
</evidence>
<dbReference type="Pfam" id="PF13520">
    <property type="entry name" value="AA_permease_2"/>
    <property type="match status" value="1"/>
</dbReference>
<feature type="transmembrane region" description="Helical" evidence="6">
    <location>
        <begin position="127"/>
        <end position="148"/>
    </location>
</feature>
<keyword evidence="8" id="KW-1185">Reference proteome</keyword>
<dbReference type="PIRSF" id="PIRSF006060">
    <property type="entry name" value="AA_transporter"/>
    <property type="match status" value="1"/>
</dbReference>